<dbReference type="AlphaFoldDB" id="A0A1G7WPC0"/>
<protein>
    <submittedName>
        <fullName evidence="2">Regulatory protein, luxR family</fullName>
    </submittedName>
</protein>
<dbReference type="STRING" id="504805.SAMN05421505_107133"/>
<dbReference type="InterPro" id="IPR036388">
    <property type="entry name" value="WH-like_DNA-bd_sf"/>
</dbReference>
<feature type="domain" description="HTH luxR-type" evidence="1">
    <location>
        <begin position="30"/>
        <end position="62"/>
    </location>
</feature>
<dbReference type="GO" id="GO:0006355">
    <property type="term" value="P:regulation of DNA-templated transcription"/>
    <property type="evidence" value="ECO:0007669"/>
    <property type="project" value="InterPro"/>
</dbReference>
<dbReference type="InterPro" id="IPR016032">
    <property type="entry name" value="Sig_transdc_resp-reg_C-effctor"/>
</dbReference>
<gene>
    <name evidence="2" type="ORF">SAMN05421505_107133</name>
</gene>
<sequence>MGGHIGAPREEELTLSVGADEVESLAVPPDRLLVSLSTVKTHLGSIFAKLGVKNRVGIAAWAWESGVMS</sequence>
<evidence type="ECO:0000259" key="1">
    <source>
        <dbReference type="Pfam" id="PF00196"/>
    </source>
</evidence>
<dbReference type="InterPro" id="IPR000792">
    <property type="entry name" value="Tscrpt_reg_LuxR_C"/>
</dbReference>
<dbReference type="EMBL" id="FNCN01000007">
    <property type="protein sequence ID" value="SDG73815.1"/>
    <property type="molecule type" value="Genomic_DNA"/>
</dbReference>
<dbReference type="GO" id="GO:0003677">
    <property type="term" value="F:DNA binding"/>
    <property type="evidence" value="ECO:0007669"/>
    <property type="project" value="InterPro"/>
</dbReference>
<keyword evidence="3" id="KW-1185">Reference proteome</keyword>
<dbReference type="SUPFAM" id="SSF46894">
    <property type="entry name" value="C-terminal effector domain of the bipartite response regulators"/>
    <property type="match status" value="1"/>
</dbReference>
<dbReference type="Gene3D" id="1.10.10.10">
    <property type="entry name" value="Winged helix-like DNA-binding domain superfamily/Winged helix DNA-binding domain"/>
    <property type="match status" value="1"/>
</dbReference>
<proteinExistence type="predicted"/>
<dbReference type="Proteomes" id="UP000198923">
    <property type="component" value="Unassembled WGS sequence"/>
</dbReference>
<reference evidence="2 3" key="1">
    <citation type="submission" date="2016-10" db="EMBL/GenBank/DDBJ databases">
        <authorList>
            <person name="de Groot N.N."/>
        </authorList>
    </citation>
    <scope>NUCLEOTIDE SEQUENCE [LARGE SCALE GENOMIC DNA]</scope>
    <source>
        <strain evidence="2 3">CPCC 201354</strain>
    </source>
</reference>
<name>A0A1G7WPC0_9ACTN</name>
<organism evidence="2 3">
    <name type="scientific">Sinosporangium album</name>
    <dbReference type="NCBI Taxonomy" id="504805"/>
    <lineage>
        <taxon>Bacteria</taxon>
        <taxon>Bacillati</taxon>
        <taxon>Actinomycetota</taxon>
        <taxon>Actinomycetes</taxon>
        <taxon>Streptosporangiales</taxon>
        <taxon>Streptosporangiaceae</taxon>
        <taxon>Sinosporangium</taxon>
    </lineage>
</organism>
<evidence type="ECO:0000313" key="3">
    <source>
        <dbReference type="Proteomes" id="UP000198923"/>
    </source>
</evidence>
<evidence type="ECO:0000313" key="2">
    <source>
        <dbReference type="EMBL" id="SDG73815.1"/>
    </source>
</evidence>
<dbReference type="Pfam" id="PF00196">
    <property type="entry name" value="GerE"/>
    <property type="match status" value="1"/>
</dbReference>
<accession>A0A1G7WPC0</accession>